<dbReference type="InterPro" id="IPR029063">
    <property type="entry name" value="SAM-dependent_MTases_sf"/>
</dbReference>
<reference evidence="3 4" key="1">
    <citation type="journal article" date="2013" name="Stand. Genomic Sci.">
        <title>Genomic Encyclopedia of Type Strains, Phase I: The one thousand microbial genomes (KMG-I) project.</title>
        <authorList>
            <person name="Kyrpides N.C."/>
            <person name="Woyke T."/>
            <person name="Eisen J.A."/>
            <person name="Garrity G."/>
            <person name="Lilburn T.G."/>
            <person name="Beck B.J."/>
            <person name="Whitman W.B."/>
            <person name="Hugenholtz P."/>
            <person name="Klenk H.P."/>
        </authorList>
    </citation>
    <scope>NUCLEOTIDE SEQUENCE [LARGE SCALE GENOMIC DNA]</scope>
    <source>
        <strain evidence="3 4">DSM 13484</strain>
    </source>
</reference>
<comment type="caution">
    <text evidence="3">The sequence shown here is derived from an EMBL/GenBank/DDBJ whole genome shotgun (WGS) entry which is preliminary data.</text>
</comment>
<keyword evidence="4" id="KW-1185">Reference proteome</keyword>
<keyword evidence="1 3" id="KW-0489">Methyltransferase</keyword>
<evidence type="ECO:0000313" key="3">
    <source>
        <dbReference type="EMBL" id="TWI92268.1"/>
    </source>
</evidence>
<dbReference type="OrthoDB" id="652025at2"/>
<dbReference type="PANTHER" id="PTHR43619:SF2">
    <property type="entry name" value="S-ADENOSYL-L-METHIONINE-DEPENDENT METHYLTRANSFERASES SUPERFAMILY PROTEIN"/>
    <property type="match status" value="1"/>
</dbReference>
<keyword evidence="2 3" id="KW-0808">Transferase</keyword>
<evidence type="ECO:0000256" key="1">
    <source>
        <dbReference type="ARBA" id="ARBA00022603"/>
    </source>
</evidence>
<name>A0A562TGB9_CHIJA</name>
<gene>
    <name evidence="3" type="ORF">LX66_1653</name>
</gene>
<proteinExistence type="predicted"/>
<evidence type="ECO:0000256" key="2">
    <source>
        <dbReference type="ARBA" id="ARBA00022679"/>
    </source>
</evidence>
<evidence type="ECO:0000313" key="4">
    <source>
        <dbReference type="Proteomes" id="UP000316778"/>
    </source>
</evidence>
<dbReference type="RefSeq" id="WP_145711626.1">
    <property type="nucleotide sequence ID" value="NZ_BAAAFY010000001.1"/>
</dbReference>
<dbReference type="AlphaFoldDB" id="A0A562TGB9"/>
<dbReference type="InterPro" id="IPR007213">
    <property type="entry name" value="Ppm1/Ppm2/Tcmp"/>
</dbReference>
<dbReference type="Pfam" id="PF04072">
    <property type="entry name" value="LCM"/>
    <property type="match status" value="1"/>
</dbReference>
<dbReference type="Proteomes" id="UP000316778">
    <property type="component" value="Unassembled WGS sequence"/>
</dbReference>
<protein>
    <submittedName>
        <fullName evidence="3">Leucine carboxyl methyltransferase</fullName>
    </submittedName>
</protein>
<dbReference type="Gene3D" id="3.40.50.150">
    <property type="entry name" value="Vaccinia Virus protein VP39"/>
    <property type="match status" value="1"/>
</dbReference>
<dbReference type="GO" id="GO:0032259">
    <property type="term" value="P:methylation"/>
    <property type="evidence" value="ECO:0007669"/>
    <property type="project" value="UniProtKB-KW"/>
</dbReference>
<dbReference type="PANTHER" id="PTHR43619">
    <property type="entry name" value="S-ADENOSYL-L-METHIONINE-DEPENDENT METHYLTRANSFERASE YKTD-RELATED"/>
    <property type="match status" value="1"/>
</dbReference>
<organism evidence="3 4">
    <name type="scientific">Chitinophaga japonensis</name>
    <name type="common">Flexibacter japonensis</name>
    <dbReference type="NCBI Taxonomy" id="104662"/>
    <lineage>
        <taxon>Bacteria</taxon>
        <taxon>Pseudomonadati</taxon>
        <taxon>Bacteroidota</taxon>
        <taxon>Chitinophagia</taxon>
        <taxon>Chitinophagales</taxon>
        <taxon>Chitinophagaceae</taxon>
        <taxon>Chitinophaga</taxon>
    </lineage>
</organism>
<dbReference type="SUPFAM" id="SSF53335">
    <property type="entry name" value="S-adenosyl-L-methionine-dependent methyltransferases"/>
    <property type="match status" value="1"/>
</dbReference>
<accession>A0A562TGB9</accession>
<sequence>MNTPESKLRVAPTSALVLSYVRDLYREGLSGRYMQHIDLSAVKELVAAVDHISTHFGPIIQLRKKMVRYLIKQFINRYPRQQVCIIAAGLDPLGLTLAEDYPMLVTGIYEVDQAWMQEKKAIYRKIASHLPLPVTIQTDVTNTIQLIRQLRDAGYDASQPTIIIFEGIIHYISEEQFRDIMQCFTTRNGRNTVIMDYLLVGEEITTPRFRKMGTELVALAEKALGVDFHRYSRKKVLNILELLNAEVYNIYDMQAAEYIMQGQNQLYNKPGDGVLEMAAFHL</sequence>
<dbReference type="GO" id="GO:0008168">
    <property type="term" value="F:methyltransferase activity"/>
    <property type="evidence" value="ECO:0007669"/>
    <property type="project" value="UniProtKB-KW"/>
</dbReference>
<dbReference type="EMBL" id="VLLG01000002">
    <property type="protein sequence ID" value="TWI92268.1"/>
    <property type="molecule type" value="Genomic_DNA"/>
</dbReference>